<accession>A0A265NC25</accession>
<dbReference type="InterPro" id="IPR011330">
    <property type="entry name" value="Glyco_hydro/deAcase_b/a-brl"/>
</dbReference>
<reference evidence="2 3" key="1">
    <citation type="submission" date="2017-08" db="EMBL/GenBank/DDBJ databases">
        <title>Virgibacillus indicus sp. nov. and Virgibacillus profoundi sp. nov, two moderately halophilic bacteria isolated from marine sediment by using the Microfluidic Streak Plate.</title>
        <authorList>
            <person name="Xu B."/>
            <person name="Hu B."/>
            <person name="Wang J."/>
            <person name="Zhu Y."/>
            <person name="Huang L."/>
            <person name="Du W."/>
            <person name="Huang Y."/>
        </authorList>
    </citation>
    <scope>NUCLEOTIDE SEQUENCE [LARGE SCALE GENOMIC DNA]</scope>
    <source>
        <strain evidence="2 3">IO3-P2-C2</strain>
    </source>
</reference>
<dbReference type="EC" id="3.5.2.9" evidence="1"/>
<dbReference type="AlphaFoldDB" id="A0A265NC25"/>
<dbReference type="OrthoDB" id="9773478at2"/>
<evidence type="ECO:0000313" key="3">
    <source>
        <dbReference type="Proteomes" id="UP000216498"/>
    </source>
</evidence>
<dbReference type="GO" id="GO:0017168">
    <property type="term" value="F:5-oxoprolinase (ATP-hydrolyzing) activity"/>
    <property type="evidence" value="ECO:0007669"/>
    <property type="project" value="UniProtKB-UniRule"/>
</dbReference>
<dbReference type="PANTHER" id="PTHR30292:SF0">
    <property type="entry name" value="5-OXOPROLINASE SUBUNIT A"/>
    <property type="match status" value="1"/>
</dbReference>
<comment type="similarity">
    <text evidence="1">Belongs to the LamB/PxpA family.</text>
</comment>
<gene>
    <name evidence="1" type="primary">pxpA</name>
    <name evidence="2" type="ORF">CIL03_11115</name>
</gene>
<dbReference type="Pfam" id="PF03746">
    <property type="entry name" value="LamB_YcsF"/>
    <property type="match status" value="1"/>
</dbReference>
<comment type="subunit">
    <text evidence="1">Forms a complex composed of PxpA, PxpB and PxpC.</text>
</comment>
<comment type="catalytic activity">
    <reaction evidence="1">
        <text>5-oxo-L-proline + ATP + 2 H2O = L-glutamate + ADP + phosphate + H(+)</text>
        <dbReference type="Rhea" id="RHEA:10348"/>
        <dbReference type="ChEBI" id="CHEBI:15377"/>
        <dbReference type="ChEBI" id="CHEBI:15378"/>
        <dbReference type="ChEBI" id="CHEBI:29985"/>
        <dbReference type="ChEBI" id="CHEBI:30616"/>
        <dbReference type="ChEBI" id="CHEBI:43474"/>
        <dbReference type="ChEBI" id="CHEBI:58402"/>
        <dbReference type="ChEBI" id="CHEBI:456216"/>
        <dbReference type="EC" id="3.5.2.9"/>
    </reaction>
</comment>
<proteinExistence type="inferred from homology"/>
<dbReference type="NCBIfam" id="NF003816">
    <property type="entry name" value="PRK05406.1-5"/>
    <property type="match status" value="1"/>
</dbReference>
<name>A0A265NC25_9BACI</name>
<dbReference type="InterPro" id="IPR005501">
    <property type="entry name" value="LamB/YcsF/PxpA-like"/>
</dbReference>
<keyword evidence="1" id="KW-0378">Hydrolase</keyword>
<dbReference type="GO" id="GO:0005975">
    <property type="term" value="P:carbohydrate metabolic process"/>
    <property type="evidence" value="ECO:0007669"/>
    <property type="project" value="InterPro"/>
</dbReference>
<dbReference type="Proteomes" id="UP000216498">
    <property type="component" value="Unassembled WGS sequence"/>
</dbReference>
<dbReference type="NCBIfam" id="NF003814">
    <property type="entry name" value="PRK05406.1-3"/>
    <property type="match status" value="1"/>
</dbReference>
<comment type="function">
    <text evidence="1">Catalyzes the cleavage of 5-oxoproline to form L-glutamate coupled to the hydrolysis of ATP to ADP and inorganic phosphate.</text>
</comment>
<dbReference type="CDD" id="cd10787">
    <property type="entry name" value="LamB_YcsF_like"/>
    <property type="match status" value="1"/>
</dbReference>
<sequence length="254" mass="27871">MRKQIDLNCDMGESFGAYTFGSDERLLEHISSANIACGFHAGDPNVMDRTIRLAKKYNVAIGAHPGFPDIAGFGRRMIEFSPEEIYRIVLYQIGSLQAFCKVHQVQMLHVKAHGALYNQAVYQRATAEAIVRAVYDLNPSLILYGLAGSELLKAGREAGLTVASEVFADRTYQPDGSLTPRHDKNSLIQDVDQAVAQVKRMLRSGNVQAVNGELVEIEADTVCVHGDGPHAVGFVENLRKSLTEQGIKVTQLVE</sequence>
<dbReference type="PANTHER" id="PTHR30292">
    <property type="entry name" value="UNCHARACTERIZED PROTEIN YBGL-RELATED"/>
    <property type="match status" value="1"/>
</dbReference>
<dbReference type="GO" id="GO:0005524">
    <property type="term" value="F:ATP binding"/>
    <property type="evidence" value="ECO:0007669"/>
    <property type="project" value="UniProtKB-UniRule"/>
</dbReference>
<keyword evidence="1" id="KW-0067">ATP-binding</keyword>
<dbReference type="EMBL" id="NPMS01000004">
    <property type="protein sequence ID" value="OZU88826.1"/>
    <property type="molecule type" value="Genomic_DNA"/>
</dbReference>
<keyword evidence="1" id="KW-0547">Nucleotide-binding</keyword>
<keyword evidence="3" id="KW-1185">Reference proteome</keyword>
<dbReference type="RefSeq" id="WP_094885918.1">
    <property type="nucleotide sequence ID" value="NZ_NPMS01000004.1"/>
</dbReference>
<dbReference type="HAMAP" id="MF_00691">
    <property type="entry name" value="PxpA"/>
    <property type="match status" value="1"/>
</dbReference>
<dbReference type="SUPFAM" id="SSF88713">
    <property type="entry name" value="Glycoside hydrolase/deacetylase"/>
    <property type="match status" value="1"/>
</dbReference>
<evidence type="ECO:0000313" key="2">
    <source>
        <dbReference type="EMBL" id="OZU88826.1"/>
    </source>
</evidence>
<dbReference type="Gene3D" id="3.20.20.370">
    <property type="entry name" value="Glycoside hydrolase/deacetylase"/>
    <property type="match status" value="1"/>
</dbReference>
<comment type="caution">
    <text evidence="2">The sequence shown here is derived from an EMBL/GenBank/DDBJ whole genome shotgun (WGS) entry which is preliminary data.</text>
</comment>
<organism evidence="2 3">
    <name type="scientific">Virgibacillus indicus</name>
    <dbReference type="NCBI Taxonomy" id="2024554"/>
    <lineage>
        <taxon>Bacteria</taxon>
        <taxon>Bacillati</taxon>
        <taxon>Bacillota</taxon>
        <taxon>Bacilli</taxon>
        <taxon>Bacillales</taxon>
        <taxon>Bacillaceae</taxon>
        <taxon>Virgibacillus</taxon>
    </lineage>
</organism>
<protein>
    <recommendedName>
        <fullName evidence="1">5-oxoprolinase subunit A</fullName>
        <shortName evidence="1">5-OPase subunit A</shortName>
        <ecNumber evidence="1">3.5.2.9</ecNumber>
    </recommendedName>
    <alternativeName>
        <fullName evidence="1">5-oxoprolinase (ATP-hydrolyzing) subunit A</fullName>
    </alternativeName>
</protein>
<evidence type="ECO:0000256" key="1">
    <source>
        <dbReference type="HAMAP-Rule" id="MF_00691"/>
    </source>
</evidence>